<dbReference type="EMBL" id="BOPL01000008">
    <property type="protein sequence ID" value="GIK05488.1"/>
    <property type="molecule type" value="Genomic_DNA"/>
</dbReference>
<gene>
    <name evidence="1" type="ORF">Aspvir_009600</name>
</gene>
<reference evidence="1 2" key="1">
    <citation type="submission" date="2021-02" db="EMBL/GenBank/DDBJ databases">
        <title>Pan-genome distribution and transcriptional activeness of fungal secondary metabolism genes in Aspergillus section Fumigati.</title>
        <authorList>
            <person name="Takahashi H."/>
            <person name="Umemura M."/>
            <person name="Ninomiya A."/>
            <person name="Kusuya Y."/>
            <person name="Urayama S."/>
            <person name="Shimizu M."/>
            <person name="Watanabe A."/>
            <person name="Kamei K."/>
            <person name="Yaguchi T."/>
            <person name="Hagiwara D."/>
        </authorList>
    </citation>
    <scope>NUCLEOTIDE SEQUENCE [LARGE SCALE GENOMIC DNA]</scope>
    <source>
        <strain evidence="1 2">IFM 47045</strain>
    </source>
</reference>
<sequence>MASNTPPSVNPNEVPSLPMGYSFDALYNTVPPHAFAQDLSTIGGTGHLFPGATQPPLLGYGPYQQTCVSDWTLQNVSNAAVPPILASQNFFSDLRFEFMEDVLPLAADAYPEHLLEQQSDHKW</sequence>
<dbReference type="AlphaFoldDB" id="A0A9P3F8J3"/>
<proteinExistence type="predicted"/>
<organism evidence="1 2">
    <name type="scientific">Aspergillus viridinutans</name>
    <dbReference type="NCBI Taxonomy" id="75553"/>
    <lineage>
        <taxon>Eukaryota</taxon>
        <taxon>Fungi</taxon>
        <taxon>Dikarya</taxon>
        <taxon>Ascomycota</taxon>
        <taxon>Pezizomycotina</taxon>
        <taxon>Eurotiomycetes</taxon>
        <taxon>Eurotiomycetidae</taxon>
        <taxon>Eurotiales</taxon>
        <taxon>Aspergillaceae</taxon>
        <taxon>Aspergillus</taxon>
        <taxon>Aspergillus subgen. Fumigati</taxon>
    </lineage>
</organism>
<evidence type="ECO:0000313" key="2">
    <source>
        <dbReference type="Proteomes" id="UP000710440"/>
    </source>
</evidence>
<keyword evidence="2" id="KW-1185">Reference proteome</keyword>
<protein>
    <submittedName>
        <fullName evidence="1">Uncharacterized protein</fullName>
    </submittedName>
</protein>
<comment type="caution">
    <text evidence="1">The sequence shown here is derived from an EMBL/GenBank/DDBJ whole genome shotgun (WGS) entry which is preliminary data.</text>
</comment>
<dbReference type="OrthoDB" id="4490304at2759"/>
<dbReference type="Proteomes" id="UP000710440">
    <property type="component" value="Unassembled WGS sequence"/>
</dbReference>
<dbReference type="RefSeq" id="XP_043128674.1">
    <property type="nucleotide sequence ID" value="XM_043272739.1"/>
</dbReference>
<accession>A0A9P3F8J3</accession>
<name>A0A9P3F8J3_ASPVI</name>
<evidence type="ECO:0000313" key="1">
    <source>
        <dbReference type="EMBL" id="GIK05488.1"/>
    </source>
</evidence>
<dbReference type="GeneID" id="66937582"/>